<geneLocation type="plasmid" evidence="1 2">
    <name>unnamed1</name>
</geneLocation>
<dbReference type="EMBL" id="CP118109">
    <property type="protein sequence ID" value="WDI05061.1"/>
    <property type="molecule type" value="Genomic_DNA"/>
</dbReference>
<evidence type="ECO:0000313" key="1">
    <source>
        <dbReference type="EMBL" id="WDI05061.1"/>
    </source>
</evidence>
<gene>
    <name evidence="1" type="ORF">PUW25_26185</name>
</gene>
<evidence type="ECO:0000313" key="2">
    <source>
        <dbReference type="Proteomes" id="UP001221519"/>
    </source>
</evidence>
<sequence length="122" mass="13964">MELMKKYYINGFEAELTSNEVKLNLAKTIVDNILNQFVEINEHGKKRVYRITNMLEELHGELKKAALIDHIQVIIDTSSPEITHSVRYVSSKTKGDLTGVMSSNALNHYNKKGVTPRYAVQW</sequence>
<keyword evidence="2" id="KW-1185">Reference proteome</keyword>
<reference evidence="1 2" key="1">
    <citation type="submission" date="2023-02" db="EMBL/GenBank/DDBJ databases">
        <title>Pathogen: clinical or host-associated sample.</title>
        <authorList>
            <person name="Hergert J."/>
            <person name="Casey R."/>
            <person name="Wagner J."/>
            <person name="Young E.L."/>
            <person name="Oakeson K.F."/>
        </authorList>
    </citation>
    <scope>NUCLEOTIDE SEQUENCE [LARGE SCALE GENOMIC DNA]</scope>
    <source>
        <strain evidence="1 2">2022CK-00829</strain>
        <plasmid evidence="1 2">unnamed1</plasmid>
    </source>
</reference>
<organism evidence="1 2">
    <name type="scientific">Paenibacillus urinalis</name>
    <dbReference type="NCBI Taxonomy" id="521520"/>
    <lineage>
        <taxon>Bacteria</taxon>
        <taxon>Bacillati</taxon>
        <taxon>Bacillota</taxon>
        <taxon>Bacilli</taxon>
        <taxon>Bacillales</taxon>
        <taxon>Paenibacillaceae</taxon>
        <taxon>Paenibacillus</taxon>
    </lineage>
</organism>
<keyword evidence="1" id="KW-0614">Plasmid</keyword>
<proteinExistence type="predicted"/>
<accession>A0ABY7XGS8</accession>
<dbReference type="Proteomes" id="UP001221519">
    <property type="component" value="Plasmid unnamed1"/>
</dbReference>
<protein>
    <submittedName>
        <fullName evidence="1">Uncharacterized protein</fullName>
    </submittedName>
</protein>
<dbReference type="RefSeq" id="WP_274338669.1">
    <property type="nucleotide sequence ID" value="NZ_CP118109.1"/>
</dbReference>
<name>A0ABY7XGS8_9BACL</name>